<reference evidence="1 2" key="1">
    <citation type="submission" date="2017-06" db="EMBL/GenBank/DDBJ databases">
        <authorList>
            <person name="Kim H.J."/>
            <person name="Triplett B.A."/>
        </authorList>
    </citation>
    <scope>NUCLEOTIDE SEQUENCE [LARGE SCALE GENOMIC DNA]</scope>
    <source>
        <strain evidence="1 2">SCA</strain>
    </source>
</reference>
<dbReference type="AlphaFoldDB" id="A0A239BAP0"/>
<dbReference type="EMBL" id="FZOJ01000003">
    <property type="protein sequence ID" value="SNS04224.1"/>
    <property type="molecule type" value="Genomic_DNA"/>
</dbReference>
<protein>
    <submittedName>
        <fullName evidence="1">Uncharacterized protein</fullName>
    </submittedName>
</protein>
<dbReference type="RefSeq" id="WP_089281587.1">
    <property type="nucleotide sequence ID" value="NZ_FZOJ01000003.1"/>
</dbReference>
<evidence type="ECO:0000313" key="1">
    <source>
        <dbReference type="EMBL" id="SNS04224.1"/>
    </source>
</evidence>
<evidence type="ECO:0000313" key="2">
    <source>
        <dbReference type="Proteomes" id="UP000198304"/>
    </source>
</evidence>
<dbReference type="OrthoDB" id="2383at2"/>
<sequence>MLFLRMGPRLLFIRTNAILEVSDYFMKSLEGKEVDFFPGMEEATEDSSLIFITDVHPVKTEIKDAKAIMIVNEPASICLSAMINSHVSHLIERVDMGPSSMVMRIAGNEKIVEEQMLELYGGKALSIEEAVNEGEKGDTILFLTHQQLSRSLSREDLVDTPLLLPHPGSQIFKKLRNEGILFITRSLEDRKWYELRINIYDVQGKYQEHYDRLNFVLNQLELGMVLEEGWTKDHALTLFTVLAYQIRLFTFYKPEEIKRILLGLEYDGDGNRWVDLDLYYRNRKISWVDIDKKKGKRIKTQECLQHREAIFKKISEDSKKILLEAESKISV</sequence>
<keyword evidence="2" id="KW-1185">Reference proteome</keyword>
<name>A0A239BAP0_9FIRM</name>
<proteinExistence type="predicted"/>
<gene>
    <name evidence="1" type="ORF">SAMN05446037_100389</name>
</gene>
<accession>A0A239BAP0</accession>
<organism evidence="1 2">
    <name type="scientific">Anaerovirgula multivorans</name>
    <dbReference type="NCBI Taxonomy" id="312168"/>
    <lineage>
        <taxon>Bacteria</taxon>
        <taxon>Bacillati</taxon>
        <taxon>Bacillota</taxon>
        <taxon>Clostridia</taxon>
        <taxon>Peptostreptococcales</taxon>
        <taxon>Natronincolaceae</taxon>
        <taxon>Anaerovirgula</taxon>
    </lineage>
</organism>
<dbReference type="Proteomes" id="UP000198304">
    <property type="component" value="Unassembled WGS sequence"/>
</dbReference>